<dbReference type="RefSeq" id="WP_237363325.1">
    <property type="nucleotide sequence ID" value="NZ_CAKLDM010000002.1"/>
</dbReference>
<evidence type="ECO:0000256" key="6">
    <source>
        <dbReference type="ARBA" id="ARBA00022519"/>
    </source>
</evidence>
<evidence type="ECO:0000256" key="11">
    <source>
        <dbReference type="SAM" id="Phobius"/>
    </source>
</evidence>
<evidence type="ECO:0000256" key="1">
    <source>
        <dbReference type="ARBA" id="ARBA00004533"/>
    </source>
</evidence>
<keyword evidence="13" id="KW-1185">Reference proteome</keyword>
<dbReference type="EMBL" id="CAKLDM010000002">
    <property type="protein sequence ID" value="CAH0541852.1"/>
    <property type="molecule type" value="Genomic_DNA"/>
</dbReference>
<evidence type="ECO:0000256" key="2">
    <source>
        <dbReference type="ARBA" id="ARBA00007208"/>
    </source>
</evidence>
<dbReference type="InterPro" id="IPR022792">
    <property type="entry name" value="T2SS_protein-GspN"/>
</dbReference>
<evidence type="ECO:0000256" key="5">
    <source>
        <dbReference type="ARBA" id="ARBA00022475"/>
    </source>
</evidence>
<keyword evidence="6" id="KW-0997">Cell inner membrane</keyword>
<accession>A0ABN8E7P3</accession>
<comment type="subcellular location">
    <subcellularLocation>
        <location evidence="1">Cell inner membrane</location>
    </subcellularLocation>
</comment>
<evidence type="ECO:0000256" key="8">
    <source>
        <dbReference type="ARBA" id="ARBA00022927"/>
    </source>
</evidence>
<sequence>MRVKAIFGSKAFLIALLVMVFIVSLIAHMPASLVVKHLPLPAKLSLDGVSGTIWKGSASNVAWQRTSIGEVDWNIDVLPLFLANVEAQVRFGRGSDLGLRGKGIVGYKPSGPYAKNLIASMAAEKIVSFVNPGLPVTLGGQMELSVRHIDFGDPQPENKVGTLVWNNSYLGSPIGSLKLGPVMADVNYANNQWSLAGKQNNGQLSSDFSAQLNNRQGYSVKGWFKPGADFPTDLVQQLQWLGRPDNQGRFHFNHSGRI</sequence>
<dbReference type="Proteomes" id="UP000838748">
    <property type="component" value="Unassembled WGS sequence"/>
</dbReference>
<keyword evidence="4" id="KW-0813">Transport</keyword>
<keyword evidence="8" id="KW-0653">Protein transport</keyword>
<dbReference type="Pfam" id="PF01203">
    <property type="entry name" value="T2SSN"/>
    <property type="match status" value="1"/>
</dbReference>
<evidence type="ECO:0000256" key="10">
    <source>
        <dbReference type="ARBA" id="ARBA00030772"/>
    </source>
</evidence>
<evidence type="ECO:0000256" key="7">
    <source>
        <dbReference type="ARBA" id="ARBA00022692"/>
    </source>
</evidence>
<protein>
    <recommendedName>
        <fullName evidence="3">Type II secretion system protein N</fullName>
    </recommendedName>
    <alternativeName>
        <fullName evidence="10">General secretion pathway protein N</fullName>
    </alternativeName>
</protein>
<keyword evidence="11" id="KW-1133">Transmembrane helix</keyword>
<evidence type="ECO:0000313" key="13">
    <source>
        <dbReference type="Proteomes" id="UP000838748"/>
    </source>
</evidence>
<comment type="caution">
    <text evidence="12">The sequence shown here is derived from an EMBL/GenBank/DDBJ whole genome shotgun (WGS) entry which is preliminary data.</text>
</comment>
<comment type="similarity">
    <text evidence="2">Belongs to the GSP N family.</text>
</comment>
<gene>
    <name evidence="12" type="primary">outN</name>
    <name evidence="12" type="ORF">VMF7928_03885</name>
</gene>
<evidence type="ECO:0000256" key="4">
    <source>
        <dbReference type="ARBA" id="ARBA00022448"/>
    </source>
</evidence>
<evidence type="ECO:0000313" key="12">
    <source>
        <dbReference type="EMBL" id="CAH0541852.1"/>
    </source>
</evidence>
<feature type="transmembrane region" description="Helical" evidence="11">
    <location>
        <begin position="12"/>
        <end position="35"/>
    </location>
</feature>
<keyword evidence="5" id="KW-1003">Cell membrane</keyword>
<keyword evidence="9 11" id="KW-0472">Membrane</keyword>
<reference evidence="12" key="1">
    <citation type="submission" date="2021-11" db="EMBL/GenBank/DDBJ databases">
        <authorList>
            <person name="Rodrigo-Torres L."/>
            <person name="Arahal R. D."/>
            <person name="Lucena T."/>
        </authorList>
    </citation>
    <scope>NUCLEOTIDE SEQUENCE</scope>
    <source>
        <strain evidence="12">CECT 7928</strain>
    </source>
</reference>
<name>A0ABN8E7P3_9VIBR</name>
<evidence type="ECO:0000256" key="9">
    <source>
        <dbReference type="ARBA" id="ARBA00023136"/>
    </source>
</evidence>
<keyword evidence="7 11" id="KW-0812">Transmembrane</keyword>
<organism evidence="12 13">
    <name type="scientific">Vibrio marisflavi CECT 7928</name>
    <dbReference type="NCBI Taxonomy" id="634439"/>
    <lineage>
        <taxon>Bacteria</taxon>
        <taxon>Pseudomonadati</taxon>
        <taxon>Pseudomonadota</taxon>
        <taxon>Gammaproteobacteria</taxon>
        <taxon>Vibrionales</taxon>
        <taxon>Vibrionaceae</taxon>
        <taxon>Vibrio</taxon>
    </lineage>
</organism>
<proteinExistence type="inferred from homology"/>
<evidence type="ECO:0000256" key="3">
    <source>
        <dbReference type="ARBA" id="ARBA00021563"/>
    </source>
</evidence>